<evidence type="ECO:0000256" key="1">
    <source>
        <dbReference type="SAM" id="Phobius"/>
    </source>
</evidence>
<dbReference type="EMBL" id="QWGE01000002">
    <property type="protein sequence ID" value="RIJ41652.1"/>
    <property type="molecule type" value="Genomic_DNA"/>
</dbReference>
<accession>A0A399SHT0</accession>
<protein>
    <submittedName>
        <fullName evidence="2">Uncharacterized protein</fullName>
    </submittedName>
</protein>
<feature type="transmembrane region" description="Helical" evidence="1">
    <location>
        <begin position="134"/>
        <end position="158"/>
    </location>
</feature>
<organism evidence="2 3">
    <name type="scientific">Pontibacter oryzae</name>
    <dbReference type="NCBI Taxonomy" id="2304593"/>
    <lineage>
        <taxon>Bacteria</taxon>
        <taxon>Pseudomonadati</taxon>
        <taxon>Bacteroidota</taxon>
        <taxon>Cytophagia</taxon>
        <taxon>Cytophagales</taxon>
        <taxon>Hymenobacteraceae</taxon>
        <taxon>Pontibacter</taxon>
    </lineage>
</organism>
<gene>
    <name evidence="2" type="ORF">D1627_06390</name>
</gene>
<dbReference type="Proteomes" id="UP000266005">
    <property type="component" value="Unassembled WGS sequence"/>
</dbReference>
<dbReference type="AlphaFoldDB" id="A0A399SHT0"/>
<comment type="caution">
    <text evidence="2">The sequence shown here is derived from an EMBL/GenBank/DDBJ whole genome shotgun (WGS) entry which is preliminary data.</text>
</comment>
<feature type="transmembrane region" description="Helical" evidence="1">
    <location>
        <begin position="7"/>
        <end position="27"/>
    </location>
</feature>
<feature type="transmembrane region" description="Helical" evidence="1">
    <location>
        <begin position="47"/>
        <end position="66"/>
    </location>
</feature>
<proteinExistence type="predicted"/>
<dbReference type="OrthoDB" id="852245at2"/>
<feature type="transmembrane region" description="Helical" evidence="1">
    <location>
        <begin position="104"/>
        <end position="122"/>
    </location>
</feature>
<keyword evidence="1" id="KW-0472">Membrane</keyword>
<keyword evidence="1" id="KW-1133">Transmembrane helix</keyword>
<name>A0A399SHT0_9BACT</name>
<evidence type="ECO:0000313" key="2">
    <source>
        <dbReference type="EMBL" id="RIJ41652.1"/>
    </source>
</evidence>
<sequence>MQISLNYRFLIALASVLAAFSAVLNFALVQLLWAKSSYVPLWGPHSIAMHFMAFSILYGFILSWLATKATRKALQTQRVLPLHWHLKSQTVIDRLPSSTFSRSFMLGLYGAAISGIMLYLMDLKALYFLNSKEFLILSSLYAICFSVAITTMAVYRALGDRVFQKAKV</sequence>
<reference evidence="3" key="1">
    <citation type="submission" date="2018-08" db="EMBL/GenBank/DDBJ databases">
        <title>Mucilaginibacter sp. MYSH2.</title>
        <authorList>
            <person name="Seo T."/>
        </authorList>
    </citation>
    <scope>NUCLEOTIDE SEQUENCE [LARGE SCALE GENOMIC DNA]</scope>
    <source>
        <strain evidence="3">KIRAN</strain>
    </source>
</reference>
<dbReference type="RefSeq" id="WP_119431400.1">
    <property type="nucleotide sequence ID" value="NZ_QWGE01000002.1"/>
</dbReference>
<evidence type="ECO:0000313" key="3">
    <source>
        <dbReference type="Proteomes" id="UP000266005"/>
    </source>
</evidence>
<keyword evidence="1" id="KW-0812">Transmembrane</keyword>
<keyword evidence="3" id="KW-1185">Reference proteome</keyword>